<evidence type="ECO:0000256" key="1">
    <source>
        <dbReference type="SAM" id="Coils"/>
    </source>
</evidence>
<feature type="region of interest" description="Disordered" evidence="2">
    <location>
        <begin position="261"/>
        <end position="291"/>
    </location>
</feature>
<accession>A0A7S1T0Z0</accession>
<feature type="region of interest" description="Disordered" evidence="2">
    <location>
        <begin position="531"/>
        <end position="618"/>
    </location>
</feature>
<feature type="region of interest" description="Disordered" evidence="2">
    <location>
        <begin position="349"/>
        <end position="378"/>
    </location>
</feature>
<dbReference type="AlphaFoldDB" id="A0A7S1T0Z0"/>
<evidence type="ECO:0000256" key="2">
    <source>
        <dbReference type="SAM" id="MobiDB-lite"/>
    </source>
</evidence>
<dbReference type="EMBL" id="HBGG01032183">
    <property type="protein sequence ID" value="CAD9214575.1"/>
    <property type="molecule type" value="Transcribed_RNA"/>
</dbReference>
<evidence type="ECO:0000313" key="3">
    <source>
        <dbReference type="EMBL" id="CAD9214575.1"/>
    </source>
</evidence>
<feature type="coiled-coil region" evidence="1">
    <location>
        <begin position="30"/>
        <end position="174"/>
    </location>
</feature>
<gene>
    <name evidence="3" type="ORF">TCHU04912_LOCUS16815</name>
</gene>
<name>A0A7S1T0Z0_9CHLO</name>
<protein>
    <submittedName>
        <fullName evidence="3">Uncharacterized protein</fullName>
    </submittedName>
</protein>
<reference evidence="3" key="1">
    <citation type="submission" date="2021-01" db="EMBL/GenBank/DDBJ databases">
        <authorList>
            <person name="Corre E."/>
            <person name="Pelletier E."/>
            <person name="Niang G."/>
            <person name="Scheremetjew M."/>
            <person name="Finn R."/>
            <person name="Kale V."/>
            <person name="Holt S."/>
            <person name="Cochrane G."/>
            <person name="Meng A."/>
            <person name="Brown T."/>
            <person name="Cohen L."/>
        </authorList>
    </citation>
    <scope>NUCLEOTIDE SEQUENCE</scope>
    <source>
        <strain evidence="3">PLY429</strain>
    </source>
</reference>
<keyword evidence="1" id="KW-0175">Coiled coil</keyword>
<feature type="compositionally biased region" description="Basic and acidic residues" evidence="2">
    <location>
        <begin position="361"/>
        <end position="378"/>
    </location>
</feature>
<feature type="compositionally biased region" description="Low complexity" evidence="2">
    <location>
        <begin position="426"/>
        <end position="440"/>
    </location>
</feature>
<feature type="region of interest" description="Disordered" evidence="2">
    <location>
        <begin position="399"/>
        <end position="451"/>
    </location>
</feature>
<proteinExistence type="predicted"/>
<sequence length="618" mass="65881">MSRNAAAACGLSQEASAMLEEAAAAQADGKSAFSAELAAARRAAADLRQEIERETADLRARLEQELLAVRKPGGKDPRIIVHELEELRREHDATKAALESGAKELDRARAEAAELQGALDGERAARATTAAEKATVEAELAKATNSIAELQSTLAQKRAELEKAGEQRKEVDEAIKAERTAHDTTHGELATMKRRLQEQLGVTSDKAVAVAKLEGQVDSLRGKLRSTEEESRKLAAESATATLKALRSLRRKYFDIVDAPVPPGAKGGQGSGARHLNRRNSTAAAGSSPVATVEAGKAALDARGILLPSGLDRDKELDGGWLAMKLTARGVDPAGRDWVKRVEAEWAAGLDAGDGEEPMDDSSRETEPEERSKARGRRVAREVLRLEACLLSTFQEALRDGGPHNQQHHPPNNANQFSSPPSRQLSRATSASAGRANSRAGGAGDGGEKVVDVGKDVASMLERRLRGARERVERIRTEATHHHEPHHASPVDHHDYDEVHQVVAADEFGTGDYGEVLAVLDVLGSRSSASPAAAAADDHHASPTTSAATASSPPYQVRVPQPPSMTGPSAYLDHASVPSGRPHSASQQRRIQYEREFNYGGGGAPVPPSGGRPEWQDS</sequence>
<feature type="coiled-coil region" evidence="1">
    <location>
        <begin position="210"/>
        <end position="237"/>
    </location>
</feature>
<organism evidence="3">
    <name type="scientific">Tetraselmis chuii</name>
    <dbReference type="NCBI Taxonomy" id="63592"/>
    <lineage>
        <taxon>Eukaryota</taxon>
        <taxon>Viridiplantae</taxon>
        <taxon>Chlorophyta</taxon>
        <taxon>core chlorophytes</taxon>
        <taxon>Chlorodendrophyceae</taxon>
        <taxon>Chlorodendrales</taxon>
        <taxon>Chlorodendraceae</taxon>
        <taxon>Tetraselmis</taxon>
    </lineage>
</organism>
<feature type="compositionally biased region" description="Low complexity" evidence="2">
    <location>
        <begin position="542"/>
        <end position="554"/>
    </location>
</feature>
<feature type="compositionally biased region" description="Low complexity" evidence="2">
    <location>
        <begin position="403"/>
        <end position="416"/>
    </location>
</feature>